<proteinExistence type="predicted"/>
<evidence type="ECO:0000313" key="2">
    <source>
        <dbReference type="Proteomes" id="UP001150641"/>
    </source>
</evidence>
<dbReference type="EMBL" id="JALHAP010000071">
    <property type="protein sequence ID" value="MCT4701045.1"/>
    <property type="molecule type" value="Genomic_DNA"/>
</dbReference>
<sequence length="106" mass="12190">MDMVDSIKLKVYELVRTYAGSYLFNIKKVKLTPETDLNIDLDIDKLEVEDLMHNFFEKFNVARGDFKLIIRMCLCGGIYSRKKIDVPDFTLGMLIESAKAGKGLYD</sequence>
<dbReference type="Pfam" id="PF07377">
    <property type="entry name" value="DUF1493"/>
    <property type="match status" value="1"/>
</dbReference>
<evidence type="ECO:0000313" key="1">
    <source>
        <dbReference type="EMBL" id="MCT4701045.1"/>
    </source>
</evidence>
<protein>
    <submittedName>
        <fullName evidence="1">DUF1493 family protein</fullName>
    </submittedName>
</protein>
<name>A0A9X3API7_9ENTR</name>
<dbReference type="InterPro" id="IPR010862">
    <property type="entry name" value="DUF1493"/>
</dbReference>
<comment type="caution">
    <text evidence="1">The sequence shown here is derived from an EMBL/GenBank/DDBJ whole genome shotgun (WGS) entry which is preliminary data.</text>
</comment>
<keyword evidence="2" id="KW-1185">Reference proteome</keyword>
<accession>A0A9X3API7</accession>
<dbReference type="RefSeq" id="WP_271121778.1">
    <property type="nucleotide sequence ID" value="NZ_JALHAN010000057.1"/>
</dbReference>
<dbReference type="AlphaFoldDB" id="A0A9X3API7"/>
<reference evidence="1" key="1">
    <citation type="submission" date="2022-03" db="EMBL/GenBank/DDBJ databases">
        <title>Proposal of a novel genus Dryocolo and two novel species.</title>
        <authorList>
            <person name="Maddock D.W."/>
            <person name="Brady C.L."/>
            <person name="Denman S."/>
            <person name="Arnold D."/>
        </authorList>
    </citation>
    <scope>NUCLEOTIDE SEQUENCE</scope>
    <source>
        <strain evidence="1">H6W4</strain>
    </source>
</reference>
<organism evidence="1 2">
    <name type="scientific">Dryocola boscaweniae</name>
    <dbReference type="NCBI Taxonomy" id="2925397"/>
    <lineage>
        <taxon>Bacteria</taxon>
        <taxon>Pseudomonadati</taxon>
        <taxon>Pseudomonadota</taxon>
        <taxon>Gammaproteobacteria</taxon>
        <taxon>Enterobacterales</taxon>
        <taxon>Enterobacteriaceae</taxon>
        <taxon>Dryocola</taxon>
    </lineage>
</organism>
<gene>
    <name evidence="1" type="ORF">MUA00_04395</name>
</gene>
<dbReference type="Proteomes" id="UP001150641">
    <property type="component" value="Unassembled WGS sequence"/>
</dbReference>